<dbReference type="RefSeq" id="WP_354314202.1">
    <property type="nucleotide sequence ID" value="NZ_JBEPME010000005.1"/>
</dbReference>
<evidence type="ECO:0000313" key="2">
    <source>
        <dbReference type="Proteomes" id="UP001549104"/>
    </source>
</evidence>
<accession>A0ABV2KBU3</accession>
<dbReference type="Proteomes" id="UP001549104">
    <property type="component" value="Unassembled WGS sequence"/>
</dbReference>
<protein>
    <submittedName>
        <fullName evidence="1">Uncharacterized protein</fullName>
    </submittedName>
</protein>
<dbReference type="EMBL" id="JBEPME010000005">
    <property type="protein sequence ID" value="MET3658537.1"/>
    <property type="molecule type" value="Genomic_DNA"/>
</dbReference>
<organism evidence="1 2">
    <name type="scientific">Sporosarcina psychrophila</name>
    <name type="common">Bacillus psychrophilus</name>
    <dbReference type="NCBI Taxonomy" id="1476"/>
    <lineage>
        <taxon>Bacteria</taxon>
        <taxon>Bacillati</taxon>
        <taxon>Bacillota</taxon>
        <taxon>Bacilli</taxon>
        <taxon>Bacillales</taxon>
        <taxon>Caryophanaceae</taxon>
        <taxon>Sporosarcina</taxon>
    </lineage>
</organism>
<reference evidence="1 2" key="1">
    <citation type="submission" date="2024-06" db="EMBL/GenBank/DDBJ databases">
        <title>Sorghum-associated microbial communities from plants grown in Nebraska, USA.</title>
        <authorList>
            <person name="Schachtman D."/>
        </authorList>
    </citation>
    <scope>NUCLEOTIDE SEQUENCE [LARGE SCALE GENOMIC DNA]</scope>
    <source>
        <strain evidence="1 2">1288</strain>
    </source>
</reference>
<proteinExistence type="predicted"/>
<gene>
    <name evidence="1" type="ORF">ABIC55_003654</name>
</gene>
<keyword evidence="2" id="KW-1185">Reference proteome</keyword>
<comment type="caution">
    <text evidence="1">The sequence shown here is derived from an EMBL/GenBank/DDBJ whole genome shotgun (WGS) entry which is preliminary data.</text>
</comment>
<sequence>MAIIQPILIDRLINYLDELVFRGKVKLNGQFVTYDIFKTVRDGNKLRKYIYLTTEIGLVEEAQLLSNSGDVLAIKPFSIEKSDDGLILAFEFTITVQEG</sequence>
<name>A0ABV2KBU3_SPOPS</name>
<evidence type="ECO:0000313" key="1">
    <source>
        <dbReference type="EMBL" id="MET3658537.1"/>
    </source>
</evidence>